<dbReference type="AlphaFoldDB" id="A0A8S3RSA8"/>
<dbReference type="EMBL" id="CAJPWZ010001213">
    <property type="protein sequence ID" value="CAG2209770.1"/>
    <property type="molecule type" value="Genomic_DNA"/>
</dbReference>
<organism evidence="2 3">
    <name type="scientific">Mytilus edulis</name>
    <name type="common">Blue mussel</name>
    <dbReference type="NCBI Taxonomy" id="6550"/>
    <lineage>
        <taxon>Eukaryota</taxon>
        <taxon>Metazoa</taxon>
        <taxon>Spiralia</taxon>
        <taxon>Lophotrochozoa</taxon>
        <taxon>Mollusca</taxon>
        <taxon>Bivalvia</taxon>
        <taxon>Autobranchia</taxon>
        <taxon>Pteriomorphia</taxon>
        <taxon>Mytilida</taxon>
        <taxon>Mytiloidea</taxon>
        <taxon>Mytilidae</taxon>
        <taxon>Mytilinae</taxon>
        <taxon>Mytilus</taxon>
    </lineage>
</organism>
<dbReference type="Proteomes" id="UP000683360">
    <property type="component" value="Unassembled WGS sequence"/>
</dbReference>
<dbReference type="OrthoDB" id="6062647at2759"/>
<gene>
    <name evidence="2" type="ORF">MEDL_23887</name>
</gene>
<dbReference type="Pfam" id="PF18738">
    <property type="entry name" value="HEPN_DZIP3"/>
    <property type="match status" value="1"/>
</dbReference>
<reference evidence="2" key="1">
    <citation type="submission" date="2021-03" db="EMBL/GenBank/DDBJ databases">
        <authorList>
            <person name="Bekaert M."/>
        </authorList>
    </citation>
    <scope>NUCLEOTIDE SEQUENCE</scope>
</reference>
<evidence type="ECO:0000313" key="3">
    <source>
        <dbReference type="Proteomes" id="UP000683360"/>
    </source>
</evidence>
<accession>A0A8S3RSA8</accession>
<protein>
    <recommendedName>
        <fullName evidence="1">DZIP3-like HEPN domain-containing protein</fullName>
    </recommendedName>
</protein>
<proteinExistence type="predicted"/>
<comment type="caution">
    <text evidence="2">The sequence shown here is derived from an EMBL/GenBank/DDBJ whole genome shotgun (WGS) entry which is preliminary data.</text>
</comment>
<dbReference type="InterPro" id="IPR041249">
    <property type="entry name" value="HEPN_DZIP3"/>
</dbReference>
<name>A0A8S3RSA8_MYTED</name>
<evidence type="ECO:0000313" key="2">
    <source>
        <dbReference type="EMBL" id="CAG2209770.1"/>
    </source>
</evidence>
<sequence length="154" mass="17421">MASFSEEEENYVRLALLLKGVTPRAVRTYFDRTFLPTSLLSTLNTNFNTLFDLKSKRIINQAQWDLLIPKNGAPDSKTFDVTLMVCLIRNLTSIILPINGFDSLPLPVEISPGSDLARIKFYRNKLAHHDSNTIDTAYFNTAWNDISDVSVSLH</sequence>
<evidence type="ECO:0000259" key="1">
    <source>
        <dbReference type="Pfam" id="PF18738"/>
    </source>
</evidence>
<keyword evidence="3" id="KW-1185">Reference proteome</keyword>
<feature type="domain" description="DZIP3-like HEPN" evidence="1">
    <location>
        <begin position="36"/>
        <end position="153"/>
    </location>
</feature>